<reference evidence="2" key="1">
    <citation type="journal article" date="2014" name="Science">
        <title>Ancient hybridizations among the ancestral genomes of bread wheat.</title>
        <authorList>
            <consortium name="International Wheat Genome Sequencing Consortium,"/>
            <person name="Marcussen T."/>
            <person name="Sandve S.R."/>
            <person name="Heier L."/>
            <person name="Spannagl M."/>
            <person name="Pfeifer M."/>
            <person name="Jakobsen K.S."/>
            <person name="Wulff B.B."/>
            <person name="Steuernagel B."/>
            <person name="Mayer K.F."/>
            <person name="Olsen O.A."/>
        </authorList>
    </citation>
    <scope>NUCLEOTIDE SEQUENCE [LARGE SCALE GENOMIC DNA]</scope>
    <source>
        <strain evidence="2">cv. AL8/78</strain>
    </source>
</reference>
<sequence length="35" mass="4115">MERYKVIREIGDGTCGNVFRAYNIETNEIVLLLKR</sequence>
<evidence type="ECO:0000313" key="1">
    <source>
        <dbReference type="EnsemblPlants" id="AET5Gv21185300.14"/>
    </source>
</evidence>
<organism evidence="1 2">
    <name type="scientific">Aegilops tauschii subsp. strangulata</name>
    <name type="common">Goatgrass</name>
    <dbReference type="NCBI Taxonomy" id="200361"/>
    <lineage>
        <taxon>Eukaryota</taxon>
        <taxon>Viridiplantae</taxon>
        <taxon>Streptophyta</taxon>
        <taxon>Embryophyta</taxon>
        <taxon>Tracheophyta</taxon>
        <taxon>Spermatophyta</taxon>
        <taxon>Magnoliopsida</taxon>
        <taxon>Liliopsida</taxon>
        <taxon>Poales</taxon>
        <taxon>Poaceae</taxon>
        <taxon>BOP clade</taxon>
        <taxon>Pooideae</taxon>
        <taxon>Triticodae</taxon>
        <taxon>Triticeae</taxon>
        <taxon>Triticinae</taxon>
        <taxon>Aegilops</taxon>
    </lineage>
</organism>
<dbReference type="Gene3D" id="3.30.200.20">
    <property type="entry name" value="Phosphorylase Kinase, domain 1"/>
    <property type="match status" value="1"/>
</dbReference>
<protein>
    <recommendedName>
        <fullName evidence="3">Protein kinase domain-containing protein</fullName>
    </recommendedName>
</protein>
<keyword evidence="2" id="KW-1185">Reference proteome</keyword>
<dbReference type="EnsemblPlants" id="AET5Gv21185300.14">
    <property type="protein sequence ID" value="AET5Gv21185300.14"/>
    <property type="gene ID" value="AET5Gv21185300"/>
</dbReference>
<evidence type="ECO:0008006" key="3">
    <source>
        <dbReference type="Google" id="ProtNLM"/>
    </source>
</evidence>
<dbReference type="InterPro" id="IPR011009">
    <property type="entry name" value="Kinase-like_dom_sf"/>
</dbReference>
<evidence type="ECO:0000313" key="2">
    <source>
        <dbReference type="Proteomes" id="UP000015105"/>
    </source>
</evidence>
<dbReference type="SUPFAM" id="SSF56112">
    <property type="entry name" value="Protein kinase-like (PK-like)"/>
    <property type="match status" value="1"/>
</dbReference>
<accession>A0A453MHJ8</accession>
<reference evidence="1" key="4">
    <citation type="submission" date="2019-03" db="UniProtKB">
        <authorList>
            <consortium name="EnsemblPlants"/>
        </authorList>
    </citation>
    <scope>IDENTIFICATION</scope>
</reference>
<dbReference type="Gramene" id="AET5Gv21185300.14">
    <property type="protein sequence ID" value="AET5Gv21185300.14"/>
    <property type="gene ID" value="AET5Gv21185300"/>
</dbReference>
<proteinExistence type="predicted"/>
<reference evidence="1" key="3">
    <citation type="journal article" date="2017" name="Nature">
        <title>Genome sequence of the progenitor of the wheat D genome Aegilops tauschii.</title>
        <authorList>
            <person name="Luo M.C."/>
            <person name="Gu Y.Q."/>
            <person name="Puiu D."/>
            <person name="Wang H."/>
            <person name="Twardziok S.O."/>
            <person name="Deal K.R."/>
            <person name="Huo N."/>
            <person name="Zhu T."/>
            <person name="Wang L."/>
            <person name="Wang Y."/>
            <person name="McGuire P.E."/>
            <person name="Liu S."/>
            <person name="Long H."/>
            <person name="Ramasamy R.K."/>
            <person name="Rodriguez J.C."/>
            <person name="Van S.L."/>
            <person name="Yuan L."/>
            <person name="Wang Z."/>
            <person name="Xia Z."/>
            <person name="Xiao L."/>
            <person name="Anderson O.D."/>
            <person name="Ouyang S."/>
            <person name="Liang Y."/>
            <person name="Zimin A.V."/>
            <person name="Pertea G."/>
            <person name="Qi P."/>
            <person name="Bennetzen J.L."/>
            <person name="Dai X."/>
            <person name="Dawson M.W."/>
            <person name="Muller H.G."/>
            <person name="Kugler K."/>
            <person name="Rivarola-Duarte L."/>
            <person name="Spannagl M."/>
            <person name="Mayer K.F.X."/>
            <person name="Lu F.H."/>
            <person name="Bevan M.W."/>
            <person name="Leroy P."/>
            <person name="Li P."/>
            <person name="You F.M."/>
            <person name="Sun Q."/>
            <person name="Liu Z."/>
            <person name="Lyons E."/>
            <person name="Wicker T."/>
            <person name="Salzberg S.L."/>
            <person name="Devos K.M."/>
            <person name="Dvorak J."/>
        </authorList>
    </citation>
    <scope>NUCLEOTIDE SEQUENCE [LARGE SCALE GENOMIC DNA]</scope>
    <source>
        <strain evidence="1">cv. AL8/78</strain>
    </source>
</reference>
<reference evidence="2" key="2">
    <citation type="journal article" date="2017" name="Nat. Plants">
        <title>The Aegilops tauschii genome reveals multiple impacts of transposons.</title>
        <authorList>
            <person name="Zhao G."/>
            <person name="Zou C."/>
            <person name="Li K."/>
            <person name="Wang K."/>
            <person name="Li T."/>
            <person name="Gao L."/>
            <person name="Zhang X."/>
            <person name="Wang H."/>
            <person name="Yang Z."/>
            <person name="Liu X."/>
            <person name="Jiang W."/>
            <person name="Mao L."/>
            <person name="Kong X."/>
            <person name="Jiao Y."/>
            <person name="Jia J."/>
        </authorList>
    </citation>
    <scope>NUCLEOTIDE SEQUENCE [LARGE SCALE GENOMIC DNA]</scope>
    <source>
        <strain evidence="2">cv. AL8/78</strain>
    </source>
</reference>
<dbReference type="Proteomes" id="UP000015105">
    <property type="component" value="Chromosome 5D"/>
</dbReference>
<dbReference type="AlphaFoldDB" id="A0A453MHJ8"/>
<reference evidence="1" key="5">
    <citation type="journal article" date="2021" name="G3 (Bethesda)">
        <title>Aegilops tauschii genome assembly Aet v5.0 features greater sequence contiguity and improved annotation.</title>
        <authorList>
            <person name="Wang L."/>
            <person name="Zhu T."/>
            <person name="Rodriguez J.C."/>
            <person name="Deal K.R."/>
            <person name="Dubcovsky J."/>
            <person name="McGuire P.E."/>
            <person name="Lux T."/>
            <person name="Spannagl M."/>
            <person name="Mayer K.F.X."/>
            <person name="Baldrich P."/>
            <person name="Meyers B.C."/>
            <person name="Huo N."/>
            <person name="Gu Y.Q."/>
            <person name="Zhou H."/>
            <person name="Devos K.M."/>
            <person name="Bennetzen J.L."/>
            <person name="Unver T."/>
            <person name="Budak H."/>
            <person name="Gulick P.J."/>
            <person name="Galiba G."/>
            <person name="Kalapos B."/>
            <person name="Nelson D.R."/>
            <person name="Li P."/>
            <person name="You F.M."/>
            <person name="Luo M.C."/>
            <person name="Dvorak J."/>
        </authorList>
    </citation>
    <scope>NUCLEOTIDE SEQUENCE [LARGE SCALE GENOMIC DNA]</scope>
    <source>
        <strain evidence="1">cv. AL8/78</strain>
    </source>
</reference>
<name>A0A453MHJ8_AEGTS</name>